<evidence type="ECO:0000256" key="8">
    <source>
        <dbReference type="ARBA" id="ARBA00023136"/>
    </source>
</evidence>
<feature type="transmembrane region" description="Helical" evidence="10">
    <location>
        <begin position="12"/>
        <end position="33"/>
    </location>
</feature>
<feature type="transmembrane region" description="Helical" evidence="10">
    <location>
        <begin position="99"/>
        <end position="118"/>
    </location>
</feature>
<dbReference type="GO" id="GO:0042761">
    <property type="term" value="P:very long-chain fatty acid biosynthetic process"/>
    <property type="evidence" value="ECO:0007669"/>
    <property type="project" value="TreeGrafter"/>
</dbReference>
<keyword evidence="5 10" id="KW-0276">Fatty acid metabolism</keyword>
<dbReference type="AlphaFoldDB" id="A0A1J1HWV5"/>
<evidence type="ECO:0000256" key="7">
    <source>
        <dbReference type="ARBA" id="ARBA00023098"/>
    </source>
</evidence>
<dbReference type="STRING" id="568069.A0A1J1HWV5"/>
<evidence type="ECO:0000256" key="3">
    <source>
        <dbReference type="ARBA" id="ARBA00022679"/>
    </source>
</evidence>
<feature type="transmembrane region" description="Helical" evidence="10">
    <location>
        <begin position="153"/>
        <end position="172"/>
    </location>
</feature>
<keyword evidence="7 10" id="KW-0443">Lipid metabolism</keyword>
<feature type="transmembrane region" description="Helical" evidence="10">
    <location>
        <begin position="184"/>
        <end position="208"/>
    </location>
</feature>
<sequence length="263" mass="30860">MFEGKYDVVDSFYFMTTPTPLILFITLYLYCVLKIGPAFMNNRKPFSLLKVIRVYNIFQVLACAWFVFKFHSHGFTFRNIWRCVDSLKKGSEIKTMNCMWWFLMLRAFELIETVFFVLRKKQNQVSTLHLYHHISTLALLWLYFKYSSGMMELAIVVMNSSVHVVMYLYYFLSSFKRIAVIINGLKPFLTIIQLLQLVLMLGHCVVAIMPGCICGVSKLFYIQIANLSILIYFFMKFFIESYCNSNTNSKIISKDSDNNLKCD</sequence>
<dbReference type="EC" id="2.3.1.199" evidence="10"/>
<evidence type="ECO:0000256" key="5">
    <source>
        <dbReference type="ARBA" id="ARBA00022832"/>
    </source>
</evidence>
<keyword evidence="12" id="KW-1185">Reference proteome</keyword>
<evidence type="ECO:0000256" key="1">
    <source>
        <dbReference type="ARBA" id="ARBA00004141"/>
    </source>
</evidence>
<comment type="catalytic activity">
    <reaction evidence="10">
        <text>a very-long-chain acyl-CoA + malonyl-CoA + H(+) = a very-long-chain 3-oxoacyl-CoA + CO2 + CoA</text>
        <dbReference type="Rhea" id="RHEA:32727"/>
        <dbReference type="ChEBI" id="CHEBI:15378"/>
        <dbReference type="ChEBI" id="CHEBI:16526"/>
        <dbReference type="ChEBI" id="CHEBI:57287"/>
        <dbReference type="ChEBI" id="CHEBI:57384"/>
        <dbReference type="ChEBI" id="CHEBI:90725"/>
        <dbReference type="ChEBI" id="CHEBI:90736"/>
        <dbReference type="EC" id="2.3.1.199"/>
    </reaction>
</comment>
<evidence type="ECO:0000256" key="2">
    <source>
        <dbReference type="ARBA" id="ARBA00022516"/>
    </source>
</evidence>
<dbReference type="GO" id="GO:0034625">
    <property type="term" value="P:fatty acid elongation, monounsaturated fatty acid"/>
    <property type="evidence" value="ECO:0007669"/>
    <property type="project" value="TreeGrafter"/>
</dbReference>
<dbReference type="GO" id="GO:0009922">
    <property type="term" value="F:fatty acid elongase activity"/>
    <property type="evidence" value="ECO:0007669"/>
    <property type="project" value="UniProtKB-EC"/>
</dbReference>
<accession>A0A1J1HWV5</accession>
<dbReference type="OrthoDB" id="434092at2759"/>
<keyword evidence="4 10" id="KW-0812">Transmembrane</keyword>
<dbReference type="PANTHER" id="PTHR11157">
    <property type="entry name" value="FATTY ACID ACYL TRANSFERASE-RELATED"/>
    <property type="match status" value="1"/>
</dbReference>
<evidence type="ECO:0000313" key="11">
    <source>
        <dbReference type="EMBL" id="CRK92018.1"/>
    </source>
</evidence>
<evidence type="ECO:0000313" key="12">
    <source>
        <dbReference type="Proteomes" id="UP000183832"/>
    </source>
</evidence>
<keyword evidence="2 10" id="KW-0444">Lipid biosynthesis</keyword>
<name>A0A1J1HWV5_9DIPT</name>
<evidence type="ECO:0000256" key="4">
    <source>
        <dbReference type="ARBA" id="ARBA00022692"/>
    </source>
</evidence>
<comment type="similarity">
    <text evidence="10">Belongs to the ELO family.</text>
</comment>
<dbReference type="EMBL" id="CVRI01000021">
    <property type="protein sequence ID" value="CRK92018.1"/>
    <property type="molecule type" value="Genomic_DNA"/>
</dbReference>
<dbReference type="GO" id="GO:0005789">
    <property type="term" value="C:endoplasmic reticulum membrane"/>
    <property type="evidence" value="ECO:0007669"/>
    <property type="project" value="TreeGrafter"/>
</dbReference>
<dbReference type="InterPro" id="IPR002076">
    <property type="entry name" value="ELO_fam"/>
</dbReference>
<dbReference type="Pfam" id="PF01151">
    <property type="entry name" value="ELO"/>
    <property type="match status" value="1"/>
</dbReference>
<reference evidence="11 12" key="1">
    <citation type="submission" date="2015-04" db="EMBL/GenBank/DDBJ databases">
        <authorList>
            <person name="Syromyatnikov M.Y."/>
            <person name="Popov V.N."/>
        </authorList>
    </citation>
    <scope>NUCLEOTIDE SEQUENCE [LARGE SCALE GENOMIC DNA]</scope>
</reference>
<gene>
    <name evidence="11" type="ORF">CLUMA_CG005598</name>
</gene>
<evidence type="ECO:0000256" key="10">
    <source>
        <dbReference type="RuleBase" id="RU361115"/>
    </source>
</evidence>
<proteinExistence type="inferred from homology"/>
<comment type="subcellular location">
    <subcellularLocation>
        <location evidence="1">Membrane</location>
        <topology evidence="1">Multi-pass membrane protein</topology>
    </subcellularLocation>
</comment>
<keyword evidence="8 10" id="KW-0472">Membrane</keyword>
<keyword evidence="6 10" id="KW-1133">Transmembrane helix</keyword>
<feature type="transmembrane region" description="Helical" evidence="10">
    <location>
        <begin position="54"/>
        <end position="72"/>
    </location>
</feature>
<evidence type="ECO:0000256" key="9">
    <source>
        <dbReference type="ARBA" id="ARBA00023160"/>
    </source>
</evidence>
<keyword evidence="3 10" id="KW-0808">Transferase</keyword>
<feature type="transmembrane region" description="Helical" evidence="10">
    <location>
        <begin position="220"/>
        <end position="239"/>
    </location>
</feature>
<feature type="transmembrane region" description="Helical" evidence="10">
    <location>
        <begin position="130"/>
        <end position="147"/>
    </location>
</feature>
<protein>
    <recommendedName>
        <fullName evidence="10">Elongation of very long chain fatty acids protein</fullName>
        <ecNumber evidence="10">2.3.1.199</ecNumber>
    </recommendedName>
    <alternativeName>
        <fullName evidence="10">Very-long-chain 3-oxoacyl-CoA synthase</fullName>
    </alternativeName>
</protein>
<organism evidence="11 12">
    <name type="scientific">Clunio marinus</name>
    <dbReference type="NCBI Taxonomy" id="568069"/>
    <lineage>
        <taxon>Eukaryota</taxon>
        <taxon>Metazoa</taxon>
        <taxon>Ecdysozoa</taxon>
        <taxon>Arthropoda</taxon>
        <taxon>Hexapoda</taxon>
        <taxon>Insecta</taxon>
        <taxon>Pterygota</taxon>
        <taxon>Neoptera</taxon>
        <taxon>Endopterygota</taxon>
        <taxon>Diptera</taxon>
        <taxon>Nematocera</taxon>
        <taxon>Chironomoidea</taxon>
        <taxon>Chironomidae</taxon>
        <taxon>Clunio</taxon>
    </lineage>
</organism>
<keyword evidence="9 10" id="KW-0275">Fatty acid biosynthesis</keyword>
<dbReference type="GO" id="GO:0030148">
    <property type="term" value="P:sphingolipid biosynthetic process"/>
    <property type="evidence" value="ECO:0007669"/>
    <property type="project" value="TreeGrafter"/>
</dbReference>
<dbReference type="PANTHER" id="PTHR11157:SF164">
    <property type="entry name" value="ELONGATION OF VERY LONG CHAIN FATTY ACIDS PROTEIN"/>
    <property type="match status" value="1"/>
</dbReference>
<dbReference type="GO" id="GO:0034626">
    <property type="term" value="P:fatty acid elongation, polyunsaturated fatty acid"/>
    <property type="evidence" value="ECO:0007669"/>
    <property type="project" value="TreeGrafter"/>
</dbReference>
<evidence type="ECO:0000256" key="6">
    <source>
        <dbReference type="ARBA" id="ARBA00022989"/>
    </source>
</evidence>
<dbReference type="GO" id="GO:0019367">
    <property type="term" value="P:fatty acid elongation, saturated fatty acid"/>
    <property type="evidence" value="ECO:0007669"/>
    <property type="project" value="TreeGrafter"/>
</dbReference>
<dbReference type="Proteomes" id="UP000183832">
    <property type="component" value="Unassembled WGS sequence"/>
</dbReference>